<keyword evidence="2" id="KW-1185">Reference proteome</keyword>
<organism evidence="1 2">
    <name type="scientific">Myroides phaeus</name>
    <dbReference type="NCBI Taxonomy" id="702745"/>
    <lineage>
        <taxon>Bacteria</taxon>
        <taxon>Pseudomonadati</taxon>
        <taxon>Bacteroidota</taxon>
        <taxon>Flavobacteriia</taxon>
        <taxon>Flavobacteriales</taxon>
        <taxon>Flavobacteriaceae</taxon>
        <taxon>Myroides</taxon>
    </lineage>
</organism>
<protein>
    <submittedName>
        <fullName evidence="1">Uncharacterized protein</fullName>
    </submittedName>
</protein>
<dbReference type="EMBL" id="FNDQ01000004">
    <property type="protein sequence ID" value="SDH47115.1"/>
    <property type="molecule type" value="Genomic_DNA"/>
</dbReference>
<dbReference type="STRING" id="702745.SAMN05421818_104150"/>
<name>A0A1G8CNU5_9FLAO</name>
<evidence type="ECO:0000313" key="2">
    <source>
        <dbReference type="Proteomes" id="UP000243588"/>
    </source>
</evidence>
<accession>A0A1G8CNU5</accession>
<dbReference type="RefSeq" id="WP_090406370.1">
    <property type="nucleotide sequence ID" value="NZ_FNDQ01000004.1"/>
</dbReference>
<dbReference type="AlphaFoldDB" id="A0A1G8CNU5"/>
<gene>
    <name evidence="1" type="ORF">SAMN05421818_104150</name>
</gene>
<reference evidence="2" key="1">
    <citation type="submission" date="2016-10" db="EMBL/GenBank/DDBJ databases">
        <authorList>
            <person name="Varghese N."/>
            <person name="Submissions S."/>
        </authorList>
    </citation>
    <scope>NUCLEOTIDE SEQUENCE [LARGE SCALE GENOMIC DNA]</scope>
    <source>
        <strain evidence="2">DSM 23313</strain>
    </source>
</reference>
<evidence type="ECO:0000313" key="1">
    <source>
        <dbReference type="EMBL" id="SDH47115.1"/>
    </source>
</evidence>
<proteinExistence type="predicted"/>
<sequence length="174" mass="20512">MIRDYLNKLVGIKLKGRKKQLVVGIVLAYNEEWLLIKSNPVDYIMDGYQLIKIDKITTVERDENILFLEEVLKAKHVDFYTKPIELKENIFLTLIDIDRKYGAIGVEFKDEETYYVGKYMESEDGEYFAFEELADNGEWQEEIEEFRISNVYCIDFDGDYIQSLLLYAGKKLSK</sequence>
<dbReference type="Proteomes" id="UP000243588">
    <property type="component" value="Unassembled WGS sequence"/>
</dbReference>